<dbReference type="InterPro" id="IPR000043">
    <property type="entry name" value="Adenosylhomocysteinase-like"/>
</dbReference>
<dbReference type="AlphaFoldDB" id="A0A7W1XS09"/>
<reference evidence="3 4" key="1">
    <citation type="submission" date="2020-07" db="EMBL/GenBank/DDBJ databases">
        <title>Thermoactinomyces phylogeny.</title>
        <authorList>
            <person name="Dunlap C."/>
        </authorList>
    </citation>
    <scope>NUCLEOTIDE SEQUENCE [LARGE SCALE GENOMIC DNA]</scope>
    <source>
        <strain evidence="3 4">AMNI-1</strain>
    </source>
</reference>
<dbReference type="PANTHER" id="PTHR23420:SF0">
    <property type="entry name" value="ADENOSYLHOMOCYSTEINASE"/>
    <property type="match status" value="1"/>
</dbReference>
<dbReference type="GO" id="GO:0004013">
    <property type="term" value="F:adenosylhomocysteinase activity"/>
    <property type="evidence" value="ECO:0007669"/>
    <property type="project" value="TreeGrafter"/>
</dbReference>
<evidence type="ECO:0000313" key="3">
    <source>
        <dbReference type="EMBL" id="MBA4602199.1"/>
    </source>
</evidence>
<keyword evidence="4" id="KW-1185">Reference proteome</keyword>
<evidence type="ECO:0000259" key="2">
    <source>
        <dbReference type="SMART" id="SM00997"/>
    </source>
</evidence>
<evidence type="ECO:0000256" key="1">
    <source>
        <dbReference type="ARBA" id="ARBA00007122"/>
    </source>
</evidence>
<dbReference type="RefSeq" id="WP_181739456.1">
    <property type="nucleotide sequence ID" value="NZ_JACEOL010000025.1"/>
</dbReference>
<comment type="similarity">
    <text evidence="1">Belongs to the adenosylhomocysteinase family.</text>
</comment>
<name>A0A7W1XS09_9BACL</name>
<comment type="caution">
    <text evidence="3">The sequence shown here is derived from an EMBL/GenBank/DDBJ whole genome shotgun (WGS) entry which is preliminary data.</text>
</comment>
<dbReference type="SUPFAM" id="SSF51735">
    <property type="entry name" value="NAD(P)-binding Rossmann-fold domains"/>
    <property type="match status" value="1"/>
</dbReference>
<dbReference type="Gene3D" id="3.40.50.720">
    <property type="entry name" value="NAD(P)-binding Rossmann-like Domain"/>
    <property type="match status" value="1"/>
</dbReference>
<dbReference type="GO" id="GO:0005829">
    <property type="term" value="C:cytosol"/>
    <property type="evidence" value="ECO:0007669"/>
    <property type="project" value="TreeGrafter"/>
</dbReference>
<dbReference type="Pfam" id="PF00670">
    <property type="entry name" value="AdoHcyase_NAD"/>
    <property type="match status" value="1"/>
</dbReference>
<accession>A0A7W1XS09</accession>
<dbReference type="InterPro" id="IPR036291">
    <property type="entry name" value="NAD(P)-bd_dom_sf"/>
</dbReference>
<dbReference type="GO" id="GO:0033353">
    <property type="term" value="P:S-adenosylmethionine cycle"/>
    <property type="evidence" value="ECO:0007669"/>
    <property type="project" value="TreeGrafter"/>
</dbReference>
<proteinExistence type="inferred from homology"/>
<dbReference type="PANTHER" id="PTHR23420">
    <property type="entry name" value="ADENOSYLHOMOCYSTEINASE"/>
    <property type="match status" value="1"/>
</dbReference>
<dbReference type="InterPro" id="IPR015878">
    <property type="entry name" value="Ado_hCys_hydrolase_NAD-bd"/>
</dbReference>
<dbReference type="EMBL" id="JACEOL010000025">
    <property type="protein sequence ID" value="MBA4602199.1"/>
    <property type="molecule type" value="Genomic_DNA"/>
</dbReference>
<protein>
    <submittedName>
        <fullName evidence="3">NAD-binding protein</fullName>
    </submittedName>
</protein>
<gene>
    <name evidence="3" type="ORF">H2C83_07690</name>
</gene>
<dbReference type="SMART" id="SM00997">
    <property type="entry name" value="AdoHcyase_NAD"/>
    <property type="match status" value="1"/>
</dbReference>
<feature type="domain" description="S-adenosyl-L-homocysteine hydrolase NAD binding" evidence="2">
    <location>
        <begin position="162"/>
        <end position="324"/>
    </location>
</feature>
<evidence type="ECO:0000313" key="4">
    <source>
        <dbReference type="Proteomes" id="UP000538292"/>
    </source>
</evidence>
<sequence>MEHFEITHLDSFFQDIIRKFPAQYRFSSFLITHLLPERPSFVRAVAEQTELIAVLPKPKSINEDALQEVRKITKVDTLSRQLFSKIDLALDYLEKRAKGQDIILLDVGGYYAGVLNELAEVFSGRIIGVVEDTENGYKRYLELDNLPCPIFSVARSRLKVPEDYLVGQSIAFSVEMLVRGRGDVLAGMEACVIGYGKLGSSIAQMLYTRNMRVTVFDKDPVRMTQAKAAGYHVVREKKHALSRAGVIICATGNHSLLKEDFANIKNGAYVASVTSSEDELELAGLTSVYQITPVAPHVSRYSTVGHYFYVLADGNAVNFLHGAVVGPYIYLVQAEILVAISKITEDLAPGLYTVADADRKIIADTWLAYFNR</sequence>
<organism evidence="3 4">
    <name type="scientific">Thermoactinomyces mirandus</name>
    <dbReference type="NCBI Taxonomy" id="2756294"/>
    <lineage>
        <taxon>Bacteria</taxon>
        <taxon>Bacillati</taxon>
        <taxon>Bacillota</taxon>
        <taxon>Bacilli</taxon>
        <taxon>Bacillales</taxon>
        <taxon>Thermoactinomycetaceae</taxon>
        <taxon>Thermoactinomyces</taxon>
    </lineage>
</organism>
<dbReference type="Proteomes" id="UP000538292">
    <property type="component" value="Unassembled WGS sequence"/>
</dbReference>